<protein>
    <submittedName>
        <fullName evidence="1">Uncharacterized protein</fullName>
    </submittedName>
</protein>
<dbReference type="Proteomes" id="UP000265520">
    <property type="component" value="Unassembled WGS sequence"/>
</dbReference>
<accession>A0A392RGJ5</accession>
<dbReference type="AlphaFoldDB" id="A0A392RGJ5"/>
<organism evidence="1 2">
    <name type="scientific">Trifolium medium</name>
    <dbReference type="NCBI Taxonomy" id="97028"/>
    <lineage>
        <taxon>Eukaryota</taxon>
        <taxon>Viridiplantae</taxon>
        <taxon>Streptophyta</taxon>
        <taxon>Embryophyta</taxon>
        <taxon>Tracheophyta</taxon>
        <taxon>Spermatophyta</taxon>
        <taxon>Magnoliopsida</taxon>
        <taxon>eudicotyledons</taxon>
        <taxon>Gunneridae</taxon>
        <taxon>Pentapetalae</taxon>
        <taxon>rosids</taxon>
        <taxon>fabids</taxon>
        <taxon>Fabales</taxon>
        <taxon>Fabaceae</taxon>
        <taxon>Papilionoideae</taxon>
        <taxon>50 kb inversion clade</taxon>
        <taxon>NPAAA clade</taxon>
        <taxon>Hologalegina</taxon>
        <taxon>IRL clade</taxon>
        <taxon>Trifolieae</taxon>
        <taxon>Trifolium</taxon>
    </lineage>
</organism>
<proteinExistence type="predicted"/>
<evidence type="ECO:0000313" key="1">
    <source>
        <dbReference type="EMBL" id="MCI35154.1"/>
    </source>
</evidence>
<evidence type="ECO:0000313" key="2">
    <source>
        <dbReference type="Proteomes" id="UP000265520"/>
    </source>
</evidence>
<name>A0A392RGJ5_9FABA</name>
<reference evidence="1 2" key="1">
    <citation type="journal article" date="2018" name="Front. Plant Sci.">
        <title>Red Clover (Trifolium pratense) and Zigzag Clover (T. medium) - A Picture of Genomic Similarities and Differences.</title>
        <authorList>
            <person name="Dluhosova J."/>
            <person name="Istvanek J."/>
            <person name="Nedelnik J."/>
            <person name="Repkova J."/>
        </authorList>
    </citation>
    <scope>NUCLEOTIDE SEQUENCE [LARGE SCALE GENOMIC DNA]</scope>
    <source>
        <strain evidence="2">cv. 10/8</strain>
        <tissue evidence="1">Leaf</tissue>
    </source>
</reference>
<feature type="non-terminal residue" evidence="1">
    <location>
        <position position="51"/>
    </location>
</feature>
<sequence>MYVQIQKFKMLQEKGFCDGLPEIPAIHQELSRRKWLKFNSMMEKGKIVGNP</sequence>
<comment type="caution">
    <text evidence="1">The sequence shown here is derived from an EMBL/GenBank/DDBJ whole genome shotgun (WGS) entry which is preliminary data.</text>
</comment>
<dbReference type="EMBL" id="LXQA010220735">
    <property type="protein sequence ID" value="MCI35154.1"/>
    <property type="molecule type" value="Genomic_DNA"/>
</dbReference>
<keyword evidence="2" id="KW-1185">Reference proteome</keyword>